<dbReference type="STRING" id="180197.SAMN02982919_02377"/>
<dbReference type="EMBL" id="FOGD01000008">
    <property type="protein sequence ID" value="SER43463.1"/>
    <property type="molecule type" value="Genomic_DNA"/>
</dbReference>
<keyword evidence="1 4" id="KW-0808">Transferase</keyword>
<evidence type="ECO:0000313" key="5">
    <source>
        <dbReference type="Proteomes" id="UP000199766"/>
    </source>
</evidence>
<name>A0A1H9P7A9_9BURK</name>
<evidence type="ECO:0000256" key="1">
    <source>
        <dbReference type="ARBA" id="ARBA00022679"/>
    </source>
</evidence>
<protein>
    <submittedName>
        <fullName evidence="4">Thiosulfate/3-mercaptopyruvate sulfurtransferase</fullName>
    </submittedName>
</protein>
<dbReference type="Proteomes" id="UP000199766">
    <property type="component" value="Unassembled WGS sequence"/>
</dbReference>
<evidence type="ECO:0000256" key="2">
    <source>
        <dbReference type="ARBA" id="ARBA00022737"/>
    </source>
</evidence>
<keyword evidence="2" id="KW-0677">Repeat</keyword>
<evidence type="ECO:0000313" key="4">
    <source>
        <dbReference type="EMBL" id="SER43463.1"/>
    </source>
</evidence>
<dbReference type="CDD" id="cd01448">
    <property type="entry name" value="TST_Repeat_1"/>
    <property type="match status" value="1"/>
</dbReference>
<gene>
    <name evidence="4" type="ORF">SAMN02982919_02377</name>
</gene>
<dbReference type="Pfam" id="PF00581">
    <property type="entry name" value="Rhodanese"/>
    <property type="match status" value="2"/>
</dbReference>
<dbReference type="InterPro" id="IPR001763">
    <property type="entry name" value="Rhodanese-like_dom"/>
</dbReference>
<sequence>MTYSTLISVAQLRTLLASDQPPLLFDVSFDLAQPAAGAEQYQQEHLPGAVYAHLEYDLSAQPDDAPASGGRHPLPSRERFAQWLSAQGLGNNRQVVVYDRNGCAFAGRLWWMLQWAGHEAVAVLDGGLSAWKAAGEALESGPAQPPVPAAFRLEPSLRFLASVAQVLAALGQPEQTLIDARAPARYRGEVEPLDPVAGHIPGALNRPFTDNFAADGCFKPAALLRAEFEALLAGRDPASVVHHCGSGVTANPNVLAMEWAGLGKTTLFAGSWSEWCRDTGRPVARGAT</sequence>
<evidence type="ECO:0000259" key="3">
    <source>
        <dbReference type="PROSITE" id="PS50206"/>
    </source>
</evidence>
<dbReference type="InterPro" id="IPR045078">
    <property type="entry name" value="TST/MPST-like"/>
</dbReference>
<dbReference type="SMART" id="SM00450">
    <property type="entry name" value="RHOD"/>
    <property type="match status" value="2"/>
</dbReference>
<dbReference type="PANTHER" id="PTHR11364">
    <property type="entry name" value="THIOSULFATE SULFERTANSFERASE"/>
    <property type="match status" value="1"/>
</dbReference>
<dbReference type="Gene3D" id="3.40.250.10">
    <property type="entry name" value="Rhodanese-like domain"/>
    <property type="match status" value="2"/>
</dbReference>
<organism evidence="4 5">
    <name type="scientific">Giesbergeria anulus</name>
    <dbReference type="NCBI Taxonomy" id="180197"/>
    <lineage>
        <taxon>Bacteria</taxon>
        <taxon>Pseudomonadati</taxon>
        <taxon>Pseudomonadota</taxon>
        <taxon>Betaproteobacteria</taxon>
        <taxon>Burkholderiales</taxon>
        <taxon>Comamonadaceae</taxon>
        <taxon>Giesbergeria</taxon>
    </lineage>
</organism>
<feature type="domain" description="Rhodanese" evidence="3">
    <location>
        <begin position="171"/>
        <end position="284"/>
    </location>
</feature>
<dbReference type="CDD" id="cd01449">
    <property type="entry name" value="TST_Repeat_2"/>
    <property type="match status" value="1"/>
</dbReference>
<proteinExistence type="predicted"/>
<keyword evidence="5" id="KW-1185">Reference proteome</keyword>
<dbReference type="RefSeq" id="WP_091457896.1">
    <property type="nucleotide sequence ID" value="NZ_FOGD01000008.1"/>
</dbReference>
<dbReference type="PROSITE" id="PS50206">
    <property type="entry name" value="RHODANESE_3"/>
    <property type="match status" value="2"/>
</dbReference>
<keyword evidence="4" id="KW-0670">Pyruvate</keyword>
<feature type="domain" description="Rhodanese" evidence="3">
    <location>
        <begin position="18"/>
        <end position="140"/>
    </location>
</feature>
<dbReference type="InterPro" id="IPR036873">
    <property type="entry name" value="Rhodanese-like_dom_sf"/>
</dbReference>
<dbReference type="GO" id="GO:0004792">
    <property type="term" value="F:thiosulfate-cyanide sulfurtransferase activity"/>
    <property type="evidence" value="ECO:0007669"/>
    <property type="project" value="TreeGrafter"/>
</dbReference>
<dbReference type="PANTHER" id="PTHR11364:SF27">
    <property type="entry name" value="SULFURTRANSFERASE"/>
    <property type="match status" value="1"/>
</dbReference>
<dbReference type="SUPFAM" id="SSF52821">
    <property type="entry name" value="Rhodanese/Cell cycle control phosphatase"/>
    <property type="match status" value="2"/>
</dbReference>
<reference evidence="4 5" key="1">
    <citation type="submission" date="2016-10" db="EMBL/GenBank/DDBJ databases">
        <authorList>
            <person name="de Groot N.N."/>
        </authorList>
    </citation>
    <scope>NUCLEOTIDE SEQUENCE [LARGE SCALE GENOMIC DNA]</scope>
    <source>
        <strain evidence="4 5">ATCC 35958</strain>
    </source>
</reference>
<dbReference type="OrthoDB" id="9781034at2"/>
<dbReference type="AlphaFoldDB" id="A0A1H9P7A9"/>
<accession>A0A1H9P7A9</accession>